<feature type="domain" description="Radical SAM core" evidence="4">
    <location>
        <begin position="22"/>
        <end position="249"/>
    </location>
</feature>
<dbReference type="AlphaFoldDB" id="A0A101ELS7"/>
<reference evidence="6" key="1">
    <citation type="journal article" date="2015" name="MBio">
        <title>Genome-Resolved Metagenomic Analysis Reveals Roles for Candidate Phyla and Other Microbial Community Members in Biogeochemical Transformations in Oil Reservoirs.</title>
        <authorList>
            <person name="Hu P."/>
            <person name="Tom L."/>
            <person name="Singh A."/>
            <person name="Thomas B.C."/>
            <person name="Baker B.J."/>
            <person name="Piceno Y.M."/>
            <person name="Andersen G.L."/>
            <person name="Banfield J.F."/>
        </authorList>
    </citation>
    <scope>NUCLEOTIDE SEQUENCE [LARGE SCALE GENOMIC DNA]</scope>
</reference>
<dbReference type="EMBL" id="LGFD01000016">
    <property type="protein sequence ID" value="KUK17733.1"/>
    <property type="molecule type" value="Genomic_DNA"/>
</dbReference>
<dbReference type="PANTHER" id="PTHR43432">
    <property type="entry name" value="SLR0285 PROTEIN"/>
    <property type="match status" value="1"/>
</dbReference>
<dbReference type="SFLD" id="SFLDS00029">
    <property type="entry name" value="Radical_SAM"/>
    <property type="match status" value="1"/>
</dbReference>
<evidence type="ECO:0000313" key="6">
    <source>
        <dbReference type="Proteomes" id="UP000053911"/>
    </source>
</evidence>
<dbReference type="Proteomes" id="UP000053911">
    <property type="component" value="Unassembled WGS sequence"/>
</dbReference>
<proteinExistence type="predicted"/>
<organism evidence="5 6">
    <name type="scientific">Thermococcus sibiricus</name>
    <dbReference type="NCBI Taxonomy" id="172049"/>
    <lineage>
        <taxon>Archaea</taxon>
        <taxon>Methanobacteriati</taxon>
        <taxon>Methanobacteriota</taxon>
        <taxon>Thermococci</taxon>
        <taxon>Thermococcales</taxon>
        <taxon>Thermococcaceae</taxon>
        <taxon>Thermococcus</taxon>
    </lineage>
</organism>
<keyword evidence="2" id="KW-0408">Iron</keyword>
<evidence type="ECO:0000256" key="2">
    <source>
        <dbReference type="ARBA" id="ARBA00023004"/>
    </source>
</evidence>
<dbReference type="Pfam" id="PF04055">
    <property type="entry name" value="Radical_SAM"/>
    <property type="match status" value="1"/>
</dbReference>
<dbReference type="PROSITE" id="PS51918">
    <property type="entry name" value="RADICAL_SAM"/>
    <property type="match status" value="1"/>
</dbReference>
<accession>A0A101ELS7</accession>
<comment type="caution">
    <text evidence="5">The sequence shown here is derived from an EMBL/GenBank/DDBJ whole genome shotgun (WGS) entry which is preliminary data.</text>
</comment>
<dbReference type="GO" id="GO:0046872">
    <property type="term" value="F:metal ion binding"/>
    <property type="evidence" value="ECO:0007669"/>
    <property type="project" value="UniProtKB-KW"/>
</dbReference>
<dbReference type="SUPFAM" id="SSF102114">
    <property type="entry name" value="Radical SAM enzymes"/>
    <property type="match status" value="1"/>
</dbReference>
<dbReference type="InterPro" id="IPR007197">
    <property type="entry name" value="rSAM"/>
</dbReference>
<gene>
    <name evidence="5" type="ORF">XD54_1015</name>
</gene>
<dbReference type="SFLD" id="SFLDG01084">
    <property type="entry name" value="Uncharacterised_Radical_SAM_Su"/>
    <property type="match status" value="1"/>
</dbReference>
<name>A0A101ELS7_9EURY</name>
<protein>
    <submittedName>
        <fullName evidence="5">Radical SAM family protein</fullName>
    </submittedName>
</protein>
<keyword evidence="3" id="KW-0411">Iron-sulfur</keyword>
<sequence>MYFVNLRCMYLRPFDPWRSKLCTCPFKYTLNVYTGCDHACVYCYITSYIPKAFKIRIKENLLPNLERELQRFNKNFIIALSYSSDPYPTIDKDLRITRKVLELFKRYNVRCLILTKSNLFEQDLDLLKNLKCAIGITVTTIDEEKAGLLEPNAPSPQERIKALKKAKKEGIPVYARIDPIIPFYTWKEFDETLDELSFVSHITVSTLKLRPDSWRRMELKFPELMKKLEPLYKRGEKIGGYHYLLKSLRFRILEEARKKIEGRGITFGSCREGYYSYPSCDGSHLVPV</sequence>
<dbReference type="Gene3D" id="3.80.30.30">
    <property type="match status" value="1"/>
</dbReference>
<evidence type="ECO:0000256" key="3">
    <source>
        <dbReference type="ARBA" id="ARBA00023014"/>
    </source>
</evidence>
<dbReference type="InterPro" id="IPR058240">
    <property type="entry name" value="rSAM_sf"/>
</dbReference>
<dbReference type="InterPro" id="IPR040086">
    <property type="entry name" value="MJ0683-like"/>
</dbReference>
<dbReference type="GO" id="GO:0051536">
    <property type="term" value="F:iron-sulfur cluster binding"/>
    <property type="evidence" value="ECO:0007669"/>
    <property type="project" value="UniProtKB-KW"/>
</dbReference>
<dbReference type="PATRIC" id="fig|172049.5.peg.1882"/>
<keyword evidence="1" id="KW-0479">Metal-binding</keyword>
<evidence type="ECO:0000259" key="4">
    <source>
        <dbReference type="PROSITE" id="PS51918"/>
    </source>
</evidence>
<dbReference type="SMART" id="SM00729">
    <property type="entry name" value="Elp3"/>
    <property type="match status" value="1"/>
</dbReference>
<evidence type="ECO:0000256" key="1">
    <source>
        <dbReference type="ARBA" id="ARBA00022723"/>
    </source>
</evidence>
<dbReference type="GO" id="GO:0003824">
    <property type="term" value="F:catalytic activity"/>
    <property type="evidence" value="ECO:0007669"/>
    <property type="project" value="InterPro"/>
</dbReference>
<dbReference type="PANTHER" id="PTHR43432:SF3">
    <property type="entry name" value="SLR0285 PROTEIN"/>
    <property type="match status" value="1"/>
</dbReference>
<dbReference type="InterPro" id="IPR006638">
    <property type="entry name" value="Elp3/MiaA/NifB-like_rSAM"/>
</dbReference>
<dbReference type="CDD" id="cd01335">
    <property type="entry name" value="Radical_SAM"/>
    <property type="match status" value="1"/>
</dbReference>
<evidence type="ECO:0000313" key="5">
    <source>
        <dbReference type="EMBL" id="KUK17733.1"/>
    </source>
</evidence>